<gene>
    <name evidence="2" type="ORF">Pka01_76010</name>
</gene>
<keyword evidence="3" id="KW-1185">Reference proteome</keyword>
<evidence type="ECO:0000313" key="2">
    <source>
        <dbReference type="EMBL" id="GIG84474.1"/>
    </source>
</evidence>
<dbReference type="InterPro" id="IPR051531">
    <property type="entry name" value="N-acetyltransferase"/>
</dbReference>
<dbReference type="InterPro" id="IPR016181">
    <property type="entry name" value="Acyl_CoA_acyltransferase"/>
</dbReference>
<accession>A0A8J3Q0I7</accession>
<evidence type="ECO:0000259" key="1">
    <source>
        <dbReference type="PROSITE" id="PS51186"/>
    </source>
</evidence>
<dbReference type="GO" id="GO:0016747">
    <property type="term" value="F:acyltransferase activity, transferring groups other than amino-acyl groups"/>
    <property type="evidence" value="ECO:0007669"/>
    <property type="project" value="InterPro"/>
</dbReference>
<name>A0A8J3Q0I7_9ACTN</name>
<evidence type="ECO:0000313" key="3">
    <source>
        <dbReference type="Proteomes" id="UP000630097"/>
    </source>
</evidence>
<dbReference type="RefSeq" id="WP_203887748.1">
    <property type="nucleotide sequence ID" value="NZ_BAABHH010000035.1"/>
</dbReference>
<dbReference type="Gene3D" id="3.40.630.30">
    <property type="match status" value="1"/>
</dbReference>
<dbReference type="InterPro" id="IPR000182">
    <property type="entry name" value="GNAT_dom"/>
</dbReference>
<comment type="caution">
    <text evidence="2">The sequence shown here is derived from an EMBL/GenBank/DDBJ whole genome shotgun (WGS) entry which is preliminary data.</text>
</comment>
<dbReference type="Proteomes" id="UP000630097">
    <property type="component" value="Unassembled WGS sequence"/>
</dbReference>
<sequence>MTVILSVEPTASAPALRLRPWRAEDAVALVAAHRDPLLRRWLTTSLVSDTEARRWIDDQSEGWAAGVRLSFAVLECGGKEGDPGRPVGHIVVKATDPNEAAATVGYWTSAEVRGQGIASRALEVVSRWALGSQRIMPLARLDLLHAVDNHGSCRVAEKCRYVLRSVLPAQPSAFPHKGHLHVRMNSDM</sequence>
<dbReference type="PROSITE" id="PS51186">
    <property type="entry name" value="GNAT"/>
    <property type="match status" value="1"/>
</dbReference>
<dbReference type="AlphaFoldDB" id="A0A8J3Q0I7"/>
<feature type="domain" description="N-acetyltransferase" evidence="1">
    <location>
        <begin position="16"/>
        <end position="188"/>
    </location>
</feature>
<dbReference type="PANTHER" id="PTHR43792">
    <property type="entry name" value="GNAT FAMILY, PUTATIVE (AFU_ORTHOLOGUE AFUA_3G00765)-RELATED-RELATED"/>
    <property type="match status" value="1"/>
</dbReference>
<organism evidence="2 3">
    <name type="scientific">Planotetraspora kaengkrachanensis</name>
    <dbReference type="NCBI Taxonomy" id="575193"/>
    <lineage>
        <taxon>Bacteria</taxon>
        <taxon>Bacillati</taxon>
        <taxon>Actinomycetota</taxon>
        <taxon>Actinomycetes</taxon>
        <taxon>Streptosporangiales</taxon>
        <taxon>Streptosporangiaceae</taxon>
        <taxon>Planotetraspora</taxon>
    </lineage>
</organism>
<dbReference type="EMBL" id="BONV01000052">
    <property type="protein sequence ID" value="GIG84474.1"/>
    <property type="molecule type" value="Genomic_DNA"/>
</dbReference>
<dbReference type="SUPFAM" id="SSF55729">
    <property type="entry name" value="Acyl-CoA N-acyltransferases (Nat)"/>
    <property type="match status" value="1"/>
</dbReference>
<dbReference type="CDD" id="cd04301">
    <property type="entry name" value="NAT_SF"/>
    <property type="match status" value="1"/>
</dbReference>
<dbReference type="Pfam" id="PF13302">
    <property type="entry name" value="Acetyltransf_3"/>
    <property type="match status" value="1"/>
</dbReference>
<proteinExistence type="predicted"/>
<reference evidence="2 3" key="1">
    <citation type="submission" date="2021-01" db="EMBL/GenBank/DDBJ databases">
        <title>Whole genome shotgun sequence of Planotetraspora kaengkrachanensis NBRC 104272.</title>
        <authorList>
            <person name="Komaki H."/>
            <person name="Tamura T."/>
        </authorList>
    </citation>
    <scope>NUCLEOTIDE SEQUENCE [LARGE SCALE GENOMIC DNA]</scope>
    <source>
        <strain evidence="2 3">NBRC 104272</strain>
    </source>
</reference>
<protein>
    <submittedName>
        <fullName evidence="2">Acetyltransferase</fullName>
    </submittedName>
</protein>